<dbReference type="GO" id="GO:0004016">
    <property type="term" value="F:adenylate cyclase activity"/>
    <property type="evidence" value="ECO:0007669"/>
    <property type="project" value="UniProtKB-ARBA"/>
</dbReference>
<dbReference type="CDD" id="cd07302">
    <property type="entry name" value="CHD"/>
    <property type="match status" value="1"/>
</dbReference>
<feature type="coiled-coil region" evidence="1">
    <location>
        <begin position="8"/>
        <end position="42"/>
    </location>
</feature>
<dbReference type="CDD" id="cd00130">
    <property type="entry name" value="PAS"/>
    <property type="match status" value="1"/>
</dbReference>
<feature type="domain" description="PAS" evidence="2">
    <location>
        <begin position="42"/>
        <end position="90"/>
    </location>
</feature>
<accession>A0AAU8M0Y4</accession>
<dbReference type="PROSITE" id="PS50125">
    <property type="entry name" value="GUANYLATE_CYCLASE_2"/>
    <property type="match status" value="1"/>
</dbReference>
<name>A0AAU8M0Y4_9BACT</name>
<feature type="domain" description="PAC" evidence="3">
    <location>
        <begin position="111"/>
        <end position="163"/>
    </location>
</feature>
<dbReference type="InterPro" id="IPR035965">
    <property type="entry name" value="PAS-like_dom_sf"/>
</dbReference>
<evidence type="ECO:0000256" key="1">
    <source>
        <dbReference type="SAM" id="Coils"/>
    </source>
</evidence>
<dbReference type="SUPFAM" id="SSF55785">
    <property type="entry name" value="PYP-like sensor domain (PAS domain)"/>
    <property type="match status" value="1"/>
</dbReference>
<gene>
    <name evidence="5" type="ORF">Q3M24_10205</name>
</gene>
<dbReference type="NCBIfam" id="TIGR00229">
    <property type="entry name" value="sensory_box"/>
    <property type="match status" value="1"/>
</dbReference>
<evidence type="ECO:0000259" key="3">
    <source>
        <dbReference type="PROSITE" id="PS50113"/>
    </source>
</evidence>
<feature type="domain" description="Guanylate cyclase" evidence="4">
    <location>
        <begin position="203"/>
        <end position="329"/>
    </location>
</feature>
<protein>
    <submittedName>
        <fullName evidence="5">Adenylate/guanylate cyclase domain-containing protein</fullName>
    </submittedName>
</protein>
<dbReference type="Gene3D" id="3.30.450.20">
    <property type="entry name" value="PAS domain"/>
    <property type="match status" value="1"/>
</dbReference>
<dbReference type="GO" id="GO:0035556">
    <property type="term" value="P:intracellular signal transduction"/>
    <property type="evidence" value="ECO:0007669"/>
    <property type="project" value="InterPro"/>
</dbReference>
<dbReference type="Pfam" id="PF13426">
    <property type="entry name" value="PAS_9"/>
    <property type="match status" value="1"/>
</dbReference>
<dbReference type="GO" id="GO:0006171">
    <property type="term" value="P:cAMP biosynthetic process"/>
    <property type="evidence" value="ECO:0007669"/>
    <property type="project" value="TreeGrafter"/>
</dbReference>
<dbReference type="InterPro" id="IPR000700">
    <property type="entry name" value="PAS-assoc_C"/>
</dbReference>
<proteinExistence type="predicted"/>
<dbReference type="PROSITE" id="PS50112">
    <property type="entry name" value="PAS"/>
    <property type="match status" value="1"/>
</dbReference>
<dbReference type="InterPro" id="IPR000014">
    <property type="entry name" value="PAS"/>
</dbReference>
<dbReference type="PANTHER" id="PTHR43081:SF1">
    <property type="entry name" value="ADENYLATE CYCLASE, TERMINAL-DIFFERENTIATION SPECIFIC"/>
    <property type="match status" value="1"/>
</dbReference>
<dbReference type="SMART" id="SM00044">
    <property type="entry name" value="CYCc"/>
    <property type="match status" value="1"/>
</dbReference>
<dbReference type="Gene3D" id="3.30.70.1230">
    <property type="entry name" value="Nucleotide cyclase"/>
    <property type="match status" value="1"/>
</dbReference>
<dbReference type="AlphaFoldDB" id="A0AAU8M0Y4"/>
<dbReference type="InterPro" id="IPR050697">
    <property type="entry name" value="Adenylyl/Guanylyl_Cyclase_3/4"/>
</dbReference>
<evidence type="ECO:0000259" key="4">
    <source>
        <dbReference type="PROSITE" id="PS50125"/>
    </source>
</evidence>
<dbReference type="InterPro" id="IPR001054">
    <property type="entry name" value="A/G_cyclase"/>
</dbReference>
<dbReference type="PROSITE" id="PS50113">
    <property type="entry name" value="PAC"/>
    <property type="match status" value="1"/>
</dbReference>
<dbReference type="EMBL" id="CP159373">
    <property type="protein sequence ID" value="XCN75077.1"/>
    <property type="molecule type" value="Genomic_DNA"/>
</dbReference>
<dbReference type="InterPro" id="IPR029787">
    <property type="entry name" value="Nucleotide_cyclase"/>
</dbReference>
<reference evidence="5" key="1">
    <citation type="journal article" date="2024" name="Syst. Appl. Microbiol.">
        <title>First single-strain enrichments of Electrothrix cable bacteria, description of E. aestuarii sp. nov. and E. rattekaaiensis sp. nov., and proposal of a cable bacteria taxonomy following the rules of the SeqCode.</title>
        <authorList>
            <person name="Plum-Jensen L.E."/>
            <person name="Schramm A."/>
            <person name="Marshall I.P.G."/>
        </authorList>
    </citation>
    <scope>NUCLEOTIDE SEQUENCE</scope>
    <source>
        <strain evidence="5">Rat1</strain>
    </source>
</reference>
<dbReference type="PANTHER" id="PTHR43081">
    <property type="entry name" value="ADENYLATE CYCLASE, TERMINAL-DIFFERENTIATION SPECIFIC-RELATED"/>
    <property type="match status" value="1"/>
</dbReference>
<dbReference type="SMART" id="SM00091">
    <property type="entry name" value="PAS"/>
    <property type="match status" value="1"/>
</dbReference>
<dbReference type="KEGG" id="eaj:Q3M24_10205"/>
<evidence type="ECO:0000313" key="5">
    <source>
        <dbReference type="EMBL" id="XCN75077.1"/>
    </source>
</evidence>
<dbReference type="Pfam" id="PF00211">
    <property type="entry name" value="Guanylate_cyc"/>
    <property type="match status" value="1"/>
</dbReference>
<dbReference type="SUPFAM" id="SSF55073">
    <property type="entry name" value="Nucleotide cyclase"/>
    <property type="match status" value="1"/>
</dbReference>
<reference evidence="5" key="2">
    <citation type="submission" date="2024-06" db="EMBL/GenBank/DDBJ databases">
        <authorList>
            <person name="Plum-Jensen L.E."/>
            <person name="Schramm A."/>
            <person name="Marshall I.P.G."/>
        </authorList>
    </citation>
    <scope>NUCLEOTIDE SEQUENCE</scope>
    <source>
        <strain evidence="5">Rat1</strain>
    </source>
</reference>
<organism evidence="5">
    <name type="scientific">Candidatus Electrothrix aestuarii</name>
    <dbReference type="NCBI Taxonomy" id="3062594"/>
    <lineage>
        <taxon>Bacteria</taxon>
        <taxon>Pseudomonadati</taxon>
        <taxon>Thermodesulfobacteriota</taxon>
        <taxon>Desulfobulbia</taxon>
        <taxon>Desulfobulbales</taxon>
        <taxon>Desulfobulbaceae</taxon>
        <taxon>Candidatus Electrothrix</taxon>
    </lineage>
</organism>
<keyword evidence="1" id="KW-0175">Coiled coil</keyword>
<sequence>MSDISKELDTITRERDYYREQVRLLNRESLGLQEELDNVRREQRLAAEVFAGSVEGTIITDAAFRVLRVNRAFTRITGYQPDEVVGKTLVWLENEEFARQVIISLDEQDHWRGEFRDVSKTGVAYVSWLNISSVKNARKEVTDYIIAFLDITEEKSREEANDRYLEELNSAYRRFVPQRLLEYLEKPSIIDIELGNHVERSMTILFSDIVDFTRLSESMSPTENFRFINSYLSVMEPVIADHNGFIDKYIGDAVMALFDGKADDAVRAAVAMQRKVVVYNQGRARAGYKPVQISIGVNTGLLMLGTVGSPKRMEGTVISDSVNVAARIEGVNKIYRTSLLIGEETYNSLECPDDFALRRIDQFKAKGKSKTVTVYEVFETDPPEVKEAKLKYLHIFVEAVNLYHSGRFSEARQLFDECTVNCKHDQVARYYTKCCNSHLNIEETRW</sequence>
<evidence type="ECO:0000259" key="2">
    <source>
        <dbReference type="PROSITE" id="PS50112"/>
    </source>
</evidence>